<dbReference type="AlphaFoldDB" id="A0A3D9DXW0"/>
<feature type="compositionally biased region" description="Polar residues" evidence="1">
    <location>
        <begin position="27"/>
        <end position="57"/>
    </location>
</feature>
<dbReference type="RefSeq" id="WP_115852610.1">
    <property type="nucleotide sequence ID" value="NZ_QRDJ01000006.1"/>
</dbReference>
<reference evidence="3 4" key="1">
    <citation type="submission" date="2018-07" db="EMBL/GenBank/DDBJ databases">
        <title>Genomic Encyclopedia of Type Strains, Phase IV (KMG-IV): sequencing the most valuable type-strain genomes for metagenomic binning, comparative biology and taxonomic classification.</title>
        <authorList>
            <person name="Goeker M."/>
        </authorList>
    </citation>
    <scope>NUCLEOTIDE SEQUENCE [LARGE SCALE GENOMIC DNA]</scope>
    <source>
        <strain evidence="3 4">DSM 14324</strain>
    </source>
</reference>
<gene>
    <name evidence="3" type="ORF">C8D72_0259</name>
</gene>
<dbReference type="Proteomes" id="UP000256334">
    <property type="component" value="Unassembled WGS sequence"/>
</dbReference>
<evidence type="ECO:0000256" key="2">
    <source>
        <dbReference type="SAM" id="SignalP"/>
    </source>
</evidence>
<dbReference type="EMBL" id="QRDJ01000006">
    <property type="protein sequence ID" value="REC95606.1"/>
    <property type="molecule type" value="Genomic_DNA"/>
</dbReference>
<feature type="chain" id="PRO_5017707767" evidence="2">
    <location>
        <begin position="24"/>
        <end position="63"/>
    </location>
</feature>
<name>A0A3D9DXW0_9GAMM</name>
<comment type="caution">
    <text evidence="3">The sequence shown here is derived from an EMBL/GenBank/DDBJ whole genome shotgun (WGS) entry which is preliminary data.</text>
</comment>
<evidence type="ECO:0000256" key="1">
    <source>
        <dbReference type="SAM" id="MobiDB-lite"/>
    </source>
</evidence>
<keyword evidence="4" id="KW-1185">Reference proteome</keyword>
<feature type="region of interest" description="Disordered" evidence="1">
    <location>
        <begin position="26"/>
        <end position="63"/>
    </location>
</feature>
<evidence type="ECO:0000313" key="4">
    <source>
        <dbReference type="Proteomes" id="UP000256334"/>
    </source>
</evidence>
<organism evidence="3 4">
    <name type="scientific">Kushneria indalinina DSM 14324</name>
    <dbReference type="NCBI Taxonomy" id="1122140"/>
    <lineage>
        <taxon>Bacteria</taxon>
        <taxon>Pseudomonadati</taxon>
        <taxon>Pseudomonadota</taxon>
        <taxon>Gammaproteobacteria</taxon>
        <taxon>Oceanospirillales</taxon>
        <taxon>Halomonadaceae</taxon>
        <taxon>Kushneria</taxon>
    </lineage>
</organism>
<protein>
    <submittedName>
        <fullName evidence="3">Uncharacterized protein</fullName>
    </submittedName>
</protein>
<sequence length="63" mass="6364">MMLTDKCLAIAAATLLIYGTVFAGAPSPSNTSEGQTALTQGQPQTQAGTSITHQDGAQPQAAM</sequence>
<accession>A0A3D9DXW0</accession>
<feature type="signal peptide" evidence="2">
    <location>
        <begin position="1"/>
        <end position="23"/>
    </location>
</feature>
<proteinExistence type="predicted"/>
<keyword evidence="2" id="KW-0732">Signal</keyword>
<evidence type="ECO:0000313" key="3">
    <source>
        <dbReference type="EMBL" id="REC95606.1"/>
    </source>
</evidence>